<evidence type="ECO:0000313" key="8">
    <source>
        <dbReference type="Proteomes" id="UP000547973"/>
    </source>
</evidence>
<dbReference type="EMBL" id="JACBZO010000001">
    <property type="protein sequence ID" value="NYI41155.1"/>
    <property type="molecule type" value="Genomic_DNA"/>
</dbReference>
<sequence length="460" mass="49367">MTSERVRDYVTVWTVVLLMSGQGFRYLMGLPAYAVLCVITVAAVAATMRTSMSGLRLPVLLSAFLGLAVASVLWSATRAVTALAVAVLLATTYVAVATVRRTSGARFMELLYRGFQVSLFGGVAFEGVVTFVVRHPIAPLVGDLGSLASNVSGNPSLMWSRDMLLSGGPLEGFVGNRNPFAAIALFAAITAVVLLMERRIRVIDGVATLVTAGAVHLLTQSATVTIAIAYLTALVIAALVIRRVTLRAKKILSFAVLACTAVAGVLTVKFHAELFAMVDRSPEASFRTDIWRQVSAVAEQRPEGWGYVGYWPVWEQPYRGIVERYGLVVTHAHNAFLDSWLQLGLIGLALLAGLLLLTFGSAWRLVERAGRGDTFIPLGWVMLTAALALQALTESRLLVEGGWYMLVALYCSAPQVFALTIVDPEYVHSVDRLAATRTGIGGAVTNVTAQKAKRATRAVP</sequence>
<feature type="transmembrane region" description="Helical" evidence="5">
    <location>
        <begin position="251"/>
        <end position="272"/>
    </location>
</feature>
<keyword evidence="2 5" id="KW-0812">Transmembrane</keyword>
<dbReference type="GO" id="GO:0016020">
    <property type="term" value="C:membrane"/>
    <property type="evidence" value="ECO:0007669"/>
    <property type="project" value="UniProtKB-SubCell"/>
</dbReference>
<dbReference type="InterPro" id="IPR051533">
    <property type="entry name" value="WaaL-like"/>
</dbReference>
<dbReference type="RefSeq" id="WP_179397718.1">
    <property type="nucleotide sequence ID" value="NZ_BBRC01000005.1"/>
</dbReference>
<protein>
    <submittedName>
        <fullName evidence="7">O-antigen ligase</fullName>
    </submittedName>
</protein>
<evidence type="ECO:0000256" key="2">
    <source>
        <dbReference type="ARBA" id="ARBA00022692"/>
    </source>
</evidence>
<feature type="transmembrane region" description="Helical" evidence="5">
    <location>
        <begin position="202"/>
        <end position="218"/>
    </location>
</feature>
<dbReference type="AlphaFoldDB" id="A0A7Y9ZBR2"/>
<feature type="transmembrane region" description="Helical" evidence="5">
    <location>
        <begin position="80"/>
        <end position="99"/>
    </location>
</feature>
<feature type="transmembrane region" description="Helical" evidence="5">
    <location>
        <begin position="26"/>
        <end position="48"/>
    </location>
</feature>
<name>A0A7Y9ZBR2_9MICO</name>
<keyword evidence="3 5" id="KW-1133">Transmembrane helix</keyword>
<feature type="transmembrane region" description="Helical" evidence="5">
    <location>
        <begin position="340"/>
        <end position="363"/>
    </location>
</feature>
<feature type="transmembrane region" description="Helical" evidence="5">
    <location>
        <begin position="179"/>
        <end position="195"/>
    </location>
</feature>
<feature type="transmembrane region" description="Helical" evidence="5">
    <location>
        <begin position="375"/>
        <end position="392"/>
    </location>
</feature>
<dbReference type="Proteomes" id="UP000547973">
    <property type="component" value="Unassembled WGS sequence"/>
</dbReference>
<evidence type="ECO:0000256" key="1">
    <source>
        <dbReference type="ARBA" id="ARBA00004141"/>
    </source>
</evidence>
<evidence type="ECO:0000256" key="5">
    <source>
        <dbReference type="SAM" id="Phobius"/>
    </source>
</evidence>
<dbReference type="PANTHER" id="PTHR37422">
    <property type="entry name" value="TEICHURONIC ACID BIOSYNTHESIS PROTEIN TUAE"/>
    <property type="match status" value="1"/>
</dbReference>
<dbReference type="GO" id="GO:0016874">
    <property type="term" value="F:ligase activity"/>
    <property type="evidence" value="ECO:0007669"/>
    <property type="project" value="UniProtKB-KW"/>
</dbReference>
<gene>
    <name evidence="7" type="ORF">BKA03_001274</name>
</gene>
<feature type="transmembrane region" description="Helical" evidence="5">
    <location>
        <begin position="111"/>
        <end position="133"/>
    </location>
</feature>
<comment type="caution">
    <text evidence="7">The sequence shown here is derived from an EMBL/GenBank/DDBJ whole genome shotgun (WGS) entry which is preliminary data.</text>
</comment>
<keyword evidence="4 5" id="KW-0472">Membrane</keyword>
<feature type="transmembrane region" description="Helical" evidence="5">
    <location>
        <begin position="404"/>
        <end position="422"/>
    </location>
</feature>
<comment type="subcellular location">
    <subcellularLocation>
        <location evidence="1">Membrane</location>
        <topology evidence="1">Multi-pass membrane protein</topology>
    </subcellularLocation>
</comment>
<dbReference type="PANTHER" id="PTHR37422:SF13">
    <property type="entry name" value="LIPOPOLYSACCHARIDE BIOSYNTHESIS PROTEIN PA4999-RELATED"/>
    <property type="match status" value="1"/>
</dbReference>
<evidence type="ECO:0000256" key="3">
    <source>
        <dbReference type="ARBA" id="ARBA00022989"/>
    </source>
</evidence>
<organism evidence="7 8">
    <name type="scientific">Demequina lutea</name>
    <dbReference type="NCBI Taxonomy" id="431489"/>
    <lineage>
        <taxon>Bacteria</taxon>
        <taxon>Bacillati</taxon>
        <taxon>Actinomycetota</taxon>
        <taxon>Actinomycetes</taxon>
        <taxon>Micrococcales</taxon>
        <taxon>Demequinaceae</taxon>
        <taxon>Demequina</taxon>
    </lineage>
</organism>
<proteinExistence type="predicted"/>
<keyword evidence="7" id="KW-0436">Ligase</keyword>
<evidence type="ECO:0000256" key="4">
    <source>
        <dbReference type="ARBA" id="ARBA00023136"/>
    </source>
</evidence>
<evidence type="ECO:0000313" key="7">
    <source>
        <dbReference type="EMBL" id="NYI41155.1"/>
    </source>
</evidence>
<feature type="domain" description="O-antigen ligase-related" evidence="6">
    <location>
        <begin position="208"/>
        <end position="351"/>
    </location>
</feature>
<keyword evidence="8" id="KW-1185">Reference proteome</keyword>
<feature type="transmembrane region" description="Helical" evidence="5">
    <location>
        <begin position="55"/>
        <end position="74"/>
    </location>
</feature>
<dbReference type="Pfam" id="PF04932">
    <property type="entry name" value="Wzy_C"/>
    <property type="match status" value="1"/>
</dbReference>
<accession>A0A7Y9ZBR2</accession>
<reference evidence="7 8" key="1">
    <citation type="submission" date="2020-07" db="EMBL/GenBank/DDBJ databases">
        <title>Sequencing the genomes of 1000 actinobacteria strains.</title>
        <authorList>
            <person name="Klenk H.-P."/>
        </authorList>
    </citation>
    <scope>NUCLEOTIDE SEQUENCE [LARGE SCALE GENOMIC DNA]</scope>
    <source>
        <strain evidence="7 8">DSM 19970</strain>
    </source>
</reference>
<feature type="transmembrane region" description="Helical" evidence="5">
    <location>
        <begin position="224"/>
        <end position="244"/>
    </location>
</feature>
<dbReference type="InterPro" id="IPR007016">
    <property type="entry name" value="O-antigen_ligase-rel_domated"/>
</dbReference>
<evidence type="ECO:0000259" key="6">
    <source>
        <dbReference type="Pfam" id="PF04932"/>
    </source>
</evidence>